<dbReference type="AlphaFoldDB" id="A0A0E9R840"/>
<protein>
    <submittedName>
        <fullName evidence="1">Uncharacterized protein</fullName>
    </submittedName>
</protein>
<evidence type="ECO:0000313" key="1">
    <source>
        <dbReference type="EMBL" id="JAH25254.1"/>
    </source>
</evidence>
<name>A0A0E9R840_ANGAN</name>
<dbReference type="EMBL" id="GBXM01083323">
    <property type="protein sequence ID" value="JAH25254.1"/>
    <property type="molecule type" value="Transcribed_RNA"/>
</dbReference>
<reference evidence="1" key="1">
    <citation type="submission" date="2014-11" db="EMBL/GenBank/DDBJ databases">
        <authorList>
            <person name="Amaro Gonzalez C."/>
        </authorList>
    </citation>
    <scope>NUCLEOTIDE SEQUENCE</scope>
</reference>
<proteinExistence type="predicted"/>
<organism evidence="1">
    <name type="scientific">Anguilla anguilla</name>
    <name type="common">European freshwater eel</name>
    <name type="synonym">Muraena anguilla</name>
    <dbReference type="NCBI Taxonomy" id="7936"/>
    <lineage>
        <taxon>Eukaryota</taxon>
        <taxon>Metazoa</taxon>
        <taxon>Chordata</taxon>
        <taxon>Craniata</taxon>
        <taxon>Vertebrata</taxon>
        <taxon>Euteleostomi</taxon>
        <taxon>Actinopterygii</taxon>
        <taxon>Neopterygii</taxon>
        <taxon>Teleostei</taxon>
        <taxon>Anguilliformes</taxon>
        <taxon>Anguillidae</taxon>
        <taxon>Anguilla</taxon>
    </lineage>
</organism>
<accession>A0A0E9R840</accession>
<sequence length="28" mass="3524">MLLKCTCSAFIKGYFYTFWFHYVEIQHF</sequence>
<reference evidence="1" key="2">
    <citation type="journal article" date="2015" name="Fish Shellfish Immunol.">
        <title>Early steps in the European eel (Anguilla anguilla)-Vibrio vulnificus interaction in the gills: Role of the RtxA13 toxin.</title>
        <authorList>
            <person name="Callol A."/>
            <person name="Pajuelo D."/>
            <person name="Ebbesson L."/>
            <person name="Teles M."/>
            <person name="MacKenzie S."/>
            <person name="Amaro C."/>
        </authorList>
    </citation>
    <scope>NUCLEOTIDE SEQUENCE</scope>
</reference>